<dbReference type="RefSeq" id="WP_288184774.1">
    <property type="nucleotide sequence ID" value="NZ_LT608335.1"/>
</dbReference>
<evidence type="ECO:0000313" key="2">
    <source>
        <dbReference type="EMBL" id="SCM81933.1"/>
    </source>
</evidence>
<keyword evidence="1" id="KW-0732">Signal</keyword>
<dbReference type="AlphaFoldDB" id="A0A212LWK4"/>
<gene>
    <name evidence="2" type="ORF">KL86SPO_40418</name>
</gene>
<proteinExistence type="predicted"/>
<organism evidence="2">
    <name type="scientific">uncultured Sporomusa sp</name>
    <dbReference type="NCBI Taxonomy" id="307249"/>
    <lineage>
        <taxon>Bacteria</taxon>
        <taxon>Bacillati</taxon>
        <taxon>Bacillota</taxon>
        <taxon>Negativicutes</taxon>
        <taxon>Selenomonadales</taxon>
        <taxon>Sporomusaceae</taxon>
        <taxon>Sporomusa</taxon>
        <taxon>environmental samples</taxon>
    </lineage>
</organism>
<dbReference type="InterPro" id="IPR006179">
    <property type="entry name" value="5_nucleotidase/apyrase"/>
</dbReference>
<dbReference type="InterPro" id="IPR029052">
    <property type="entry name" value="Metallo-depent_PP-like"/>
</dbReference>
<protein>
    <recommendedName>
        <fullName evidence="3">2',3'-cyclic-nucleotide 2'-phosphodiesterase</fullName>
    </recommendedName>
</protein>
<reference evidence="2" key="1">
    <citation type="submission" date="2016-08" db="EMBL/GenBank/DDBJ databases">
        <authorList>
            <person name="Seilhamer J.J."/>
        </authorList>
    </citation>
    <scope>NUCLEOTIDE SEQUENCE</scope>
    <source>
        <strain evidence="2">86</strain>
    </source>
</reference>
<feature type="signal peptide" evidence="1">
    <location>
        <begin position="1"/>
        <end position="28"/>
    </location>
</feature>
<evidence type="ECO:0008006" key="3">
    <source>
        <dbReference type="Google" id="ProtNLM"/>
    </source>
</evidence>
<dbReference type="Gene3D" id="3.60.21.10">
    <property type="match status" value="1"/>
</dbReference>
<dbReference type="PANTHER" id="PTHR11575">
    <property type="entry name" value="5'-NUCLEOTIDASE-RELATED"/>
    <property type="match status" value="1"/>
</dbReference>
<dbReference type="SUPFAM" id="SSF56300">
    <property type="entry name" value="Metallo-dependent phosphatases"/>
    <property type="match status" value="1"/>
</dbReference>
<dbReference type="GO" id="GO:0016787">
    <property type="term" value="F:hydrolase activity"/>
    <property type="evidence" value="ECO:0007669"/>
    <property type="project" value="InterPro"/>
</dbReference>
<sequence length="313" mass="34037">MQKFYNQLVRLAALALAIIWCLPGMALAAPKEKAPTSLVPVKITVLATAGVNGHLMNWNYDLSRKTDFGLVRISSLVKKERQSNPNVLLVDGGNMLSGSSLTSYFANDPLPLPPPMAAMYNYLGYDAVTLGEGELAYGQAYLSKSLAIARFPMLSANAQVLSQDKTLSAIKPYTIKEFEVSQGKKKEKLRIAIVGGSTISPYANQVDGLTFTDRDKAINDIVKKIQKKVDAVIIVKNDGLTVNGITAVEPGKLGSSISKTEITFVKAKKQWVAVQSETSSLLTLTAAPDKGMEDAIWPYHDATLQYLTKRPQQ</sequence>
<evidence type="ECO:0000256" key="1">
    <source>
        <dbReference type="SAM" id="SignalP"/>
    </source>
</evidence>
<dbReference type="GO" id="GO:0009166">
    <property type="term" value="P:nucleotide catabolic process"/>
    <property type="evidence" value="ECO:0007669"/>
    <property type="project" value="InterPro"/>
</dbReference>
<name>A0A212LWK4_9FIRM</name>
<dbReference type="GO" id="GO:0030288">
    <property type="term" value="C:outer membrane-bounded periplasmic space"/>
    <property type="evidence" value="ECO:0007669"/>
    <property type="project" value="TreeGrafter"/>
</dbReference>
<accession>A0A212LWK4</accession>
<dbReference type="PANTHER" id="PTHR11575:SF24">
    <property type="entry name" value="5'-NUCLEOTIDASE"/>
    <property type="match status" value="1"/>
</dbReference>
<dbReference type="EMBL" id="FMJE01000004">
    <property type="protein sequence ID" value="SCM81933.1"/>
    <property type="molecule type" value="Genomic_DNA"/>
</dbReference>
<feature type="chain" id="PRO_5012419899" description="2',3'-cyclic-nucleotide 2'-phosphodiesterase" evidence="1">
    <location>
        <begin position="29"/>
        <end position="313"/>
    </location>
</feature>